<evidence type="ECO:0000256" key="12">
    <source>
        <dbReference type="ARBA" id="ARBA00022989"/>
    </source>
</evidence>
<evidence type="ECO:0000256" key="14">
    <source>
        <dbReference type="ARBA" id="ARBA00023136"/>
    </source>
</evidence>
<comment type="caution">
    <text evidence="18">The sequence shown here is derived from an EMBL/GenBank/DDBJ whole genome shotgun (WGS) entry which is preliminary data.</text>
</comment>
<evidence type="ECO:0000259" key="17">
    <source>
        <dbReference type="PROSITE" id="PS50885"/>
    </source>
</evidence>
<evidence type="ECO:0000256" key="10">
    <source>
        <dbReference type="ARBA" id="ARBA00022777"/>
    </source>
</evidence>
<dbReference type="SUPFAM" id="SSF55874">
    <property type="entry name" value="ATPase domain of HSP90 chaperone/DNA topoisomerase II/histidine kinase"/>
    <property type="match status" value="1"/>
</dbReference>
<gene>
    <name evidence="18" type="ORF">CDN99_26225</name>
</gene>
<dbReference type="InterPro" id="IPR036890">
    <property type="entry name" value="HATPase_C_sf"/>
</dbReference>
<dbReference type="GO" id="GO:0000155">
    <property type="term" value="F:phosphorelay sensor kinase activity"/>
    <property type="evidence" value="ECO:0007669"/>
    <property type="project" value="InterPro"/>
</dbReference>
<evidence type="ECO:0000256" key="11">
    <source>
        <dbReference type="ARBA" id="ARBA00022840"/>
    </source>
</evidence>
<dbReference type="CDD" id="cd00082">
    <property type="entry name" value="HisKA"/>
    <property type="match status" value="1"/>
</dbReference>
<dbReference type="OrthoDB" id="9804645at2"/>
<sequence>MSASPAIASPSAAARPGGRWLPRTLFARVTLLMVLGIAVAQTLTFLAIRQERMMALRTLMMSGIERDIATGVAVLDRLPVAERAAWLDRLERPNYRFSLASDIDPAAGPVASDALGAEIVDALAQAMRPFRIERIAQVDTHRYELLVRLSDGAPVTVHARRVDMPVSNWVMWVLAAQLAVLAPCAWLVVRLVTRPLGALAAAADDLGPDLTPRLLPEDGPAEVARAARAFNEMQARIAGYTAERVEILAAISHDLQTPITRMRLRADLMPDETLRDKLRQDLDAMHALVREGVTYARTLHGTSEPPTRLDVDALLASIVGDYEDAGEPVTLAGRVGAPIVAQPQALKRILVNLIDNALAFGDLAEIRVTGAARTPAPEAHATASISTSAAGGGAAGPGAGRLTIVILDRGPGIPEDQLQAVFKPFHRLETSRNRDTGGTGLGLAIAQQLATAMGGALSLRNRPDGGLEARLVLGDILSTPSVDKSVGTPGRDPASR</sequence>
<dbReference type="InterPro" id="IPR036097">
    <property type="entry name" value="HisK_dim/P_sf"/>
</dbReference>
<feature type="transmembrane region" description="Helical" evidence="15">
    <location>
        <begin position="25"/>
        <end position="48"/>
    </location>
</feature>
<dbReference type="Gene3D" id="3.30.565.10">
    <property type="entry name" value="Histidine kinase-like ATPase, C-terminal domain"/>
    <property type="match status" value="1"/>
</dbReference>
<evidence type="ECO:0000256" key="8">
    <source>
        <dbReference type="ARBA" id="ARBA00022692"/>
    </source>
</evidence>
<dbReference type="Pfam" id="PF00512">
    <property type="entry name" value="HisKA"/>
    <property type="match status" value="1"/>
</dbReference>
<dbReference type="InterPro" id="IPR003661">
    <property type="entry name" value="HisK_dim/P_dom"/>
</dbReference>
<dbReference type="PRINTS" id="PR00344">
    <property type="entry name" value="BCTRLSENSOR"/>
</dbReference>
<dbReference type="AlphaFoldDB" id="A0A246IT02"/>
<keyword evidence="19" id="KW-1185">Reference proteome</keyword>
<dbReference type="Pfam" id="PF02518">
    <property type="entry name" value="HATPase_c"/>
    <property type="match status" value="1"/>
</dbReference>
<keyword evidence="14 15" id="KW-0472">Membrane</keyword>
<feature type="transmembrane region" description="Helical" evidence="15">
    <location>
        <begin position="169"/>
        <end position="189"/>
    </location>
</feature>
<keyword evidence="6" id="KW-0597">Phosphoprotein</keyword>
<dbReference type="PROSITE" id="PS50109">
    <property type="entry name" value="HIS_KIN"/>
    <property type="match status" value="1"/>
</dbReference>
<evidence type="ECO:0000256" key="3">
    <source>
        <dbReference type="ARBA" id="ARBA00012438"/>
    </source>
</evidence>
<dbReference type="SUPFAM" id="SSF47384">
    <property type="entry name" value="Homodimeric domain of signal transducing histidine kinase"/>
    <property type="match status" value="1"/>
</dbReference>
<keyword evidence="9" id="KW-0547">Nucleotide-binding</keyword>
<evidence type="ECO:0000256" key="6">
    <source>
        <dbReference type="ARBA" id="ARBA00022553"/>
    </source>
</evidence>
<comment type="catalytic activity">
    <reaction evidence="1">
        <text>ATP + protein L-histidine = ADP + protein N-phospho-L-histidine.</text>
        <dbReference type="EC" id="2.7.13.3"/>
    </reaction>
</comment>
<dbReference type="InterPro" id="IPR005467">
    <property type="entry name" value="His_kinase_dom"/>
</dbReference>
<dbReference type="Pfam" id="PF00672">
    <property type="entry name" value="HAMP"/>
    <property type="match status" value="1"/>
</dbReference>
<dbReference type="PANTHER" id="PTHR44936">
    <property type="entry name" value="SENSOR PROTEIN CREC"/>
    <property type="match status" value="1"/>
</dbReference>
<keyword evidence="10 18" id="KW-0418">Kinase</keyword>
<dbReference type="InterPro" id="IPR004358">
    <property type="entry name" value="Sig_transdc_His_kin-like_C"/>
</dbReference>
<proteinExistence type="predicted"/>
<keyword evidence="4" id="KW-1003">Cell membrane</keyword>
<dbReference type="GO" id="GO:0005886">
    <property type="term" value="C:plasma membrane"/>
    <property type="evidence" value="ECO:0007669"/>
    <property type="project" value="UniProtKB-SubCell"/>
</dbReference>
<name>A0A246IT02_9BURK</name>
<evidence type="ECO:0000259" key="16">
    <source>
        <dbReference type="PROSITE" id="PS50109"/>
    </source>
</evidence>
<accession>A0A246IT02</accession>
<keyword evidence="5" id="KW-0997">Cell inner membrane</keyword>
<evidence type="ECO:0000256" key="13">
    <source>
        <dbReference type="ARBA" id="ARBA00023012"/>
    </source>
</evidence>
<feature type="domain" description="Histidine kinase" evidence="16">
    <location>
        <begin position="250"/>
        <end position="477"/>
    </location>
</feature>
<evidence type="ECO:0000256" key="9">
    <source>
        <dbReference type="ARBA" id="ARBA00022741"/>
    </source>
</evidence>
<keyword evidence="7" id="KW-0808">Transferase</keyword>
<dbReference type="GO" id="GO:0005524">
    <property type="term" value="F:ATP binding"/>
    <property type="evidence" value="ECO:0007669"/>
    <property type="project" value="UniProtKB-KW"/>
</dbReference>
<keyword evidence="12 15" id="KW-1133">Transmembrane helix</keyword>
<dbReference type="InterPro" id="IPR003594">
    <property type="entry name" value="HATPase_dom"/>
</dbReference>
<dbReference type="SMART" id="SM00304">
    <property type="entry name" value="HAMP"/>
    <property type="match status" value="1"/>
</dbReference>
<evidence type="ECO:0000256" key="15">
    <source>
        <dbReference type="SAM" id="Phobius"/>
    </source>
</evidence>
<dbReference type="EC" id="2.7.13.3" evidence="3"/>
<protein>
    <recommendedName>
        <fullName evidence="3">histidine kinase</fullName>
        <ecNumber evidence="3">2.7.13.3</ecNumber>
    </recommendedName>
</protein>
<organism evidence="18 19">
    <name type="scientific">Roseateles aquatilis</name>
    <dbReference type="NCBI Taxonomy" id="431061"/>
    <lineage>
        <taxon>Bacteria</taxon>
        <taxon>Pseudomonadati</taxon>
        <taxon>Pseudomonadota</taxon>
        <taxon>Betaproteobacteria</taxon>
        <taxon>Burkholderiales</taxon>
        <taxon>Sphaerotilaceae</taxon>
        <taxon>Roseateles</taxon>
    </lineage>
</organism>
<evidence type="ECO:0000256" key="7">
    <source>
        <dbReference type="ARBA" id="ARBA00022679"/>
    </source>
</evidence>
<keyword evidence="11" id="KW-0067">ATP-binding</keyword>
<dbReference type="SMART" id="SM00388">
    <property type="entry name" value="HisKA"/>
    <property type="match status" value="1"/>
</dbReference>
<evidence type="ECO:0000256" key="1">
    <source>
        <dbReference type="ARBA" id="ARBA00000085"/>
    </source>
</evidence>
<dbReference type="RefSeq" id="WP_088388404.1">
    <property type="nucleotide sequence ID" value="NZ_NIOF01000021.1"/>
</dbReference>
<comment type="subcellular location">
    <subcellularLocation>
        <location evidence="2">Cell inner membrane</location>
        <topology evidence="2">Multi-pass membrane protein</topology>
    </subcellularLocation>
</comment>
<evidence type="ECO:0000256" key="5">
    <source>
        <dbReference type="ARBA" id="ARBA00022519"/>
    </source>
</evidence>
<dbReference type="InterPro" id="IPR003660">
    <property type="entry name" value="HAMP_dom"/>
</dbReference>
<dbReference type="Proteomes" id="UP000197468">
    <property type="component" value="Unassembled WGS sequence"/>
</dbReference>
<dbReference type="InterPro" id="IPR050980">
    <property type="entry name" value="2C_sensor_his_kinase"/>
</dbReference>
<evidence type="ECO:0000256" key="4">
    <source>
        <dbReference type="ARBA" id="ARBA00022475"/>
    </source>
</evidence>
<keyword evidence="8 15" id="KW-0812">Transmembrane</keyword>
<evidence type="ECO:0000256" key="2">
    <source>
        <dbReference type="ARBA" id="ARBA00004429"/>
    </source>
</evidence>
<dbReference type="Gene3D" id="1.10.287.130">
    <property type="match status" value="1"/>
</dbReference>
<evidence type="ECO:0000313" key="19">
    <source>
        <dbReference type="Proteomes" id="UP000197468"/>
    </source>
</evidence>
<feature type="domain" description="HAMP" evidence="17">
    <location>
        <begin position="190"/>
        <end position="242"/>
    </location>
</feature>
<dbReference type="EMBL" id="NIOF01000021">
    <property type="protein sequence ID" value="OWQ83352.1"/>
    <property type="molecule type" value="Genomic_DNA"/>
</dbReference>
<dbReference type="PANTHER" id="PTHR44936:SF5">
    <property type="entry name" value="SENSOR HISTIDINE KINASE ENVZ"/>
    <property type="match status" value="1"/>
</dbReference>
<dbReference type="PROSITE" id="PS50885">
    <property type="entry name" value="HAMP"/>
    <property type="match status" value="1"/>
</dbReference>
<evidence type="ECO:0000313" key="18">
    <source>
        <dbReference type="EMBL" id="OWQ83352.1"/>
    </source>
</evidence>
<reference evidence="18 19" key="1">
    <citation type="journal article" date="2008" name="Int. J. Syst. Evol. Microbiol.">
        <title>Description of Roseateles aquatilis sp. nov. and Roseateles terrae sp. nov., in the class Betaproteobacteria, and emended description of the genus Roseateles.</title>
        <authorList>
            <person name="Gomila M."/>
            <person name="Bowien B."/>
            <person name="Falsen E."/>
            <person name="Moore E.R."/>
            <person name="Lalucat J."/>
        </authorList>
    </citation>
    <scope>NUCLEOTIDE SEQUENCE [LARGE SCALE GENOMIC DNA]</scope>
    <source>
        <strain evidence="18 19">CCUG 48205</strain>
    </source>
</reference>
<dbReference type="SMART" id="SM00387">
    <property type="entry name" value="HATPase_c"/>
    <property type="match status" value="1"/>
</dbReference>
<keyword evidence="13" id="KW-0902">Two-component regulatory system</keyword>